<dbReference type="eggNOG" id="COG0583">
    <property type="taxonomic scope" value="Bacteria"/>
</dbReference>
<evidence type="ECO:0000256" key="4">
    <source>
        <dbReference type="ARBA" id="ARBA00023163"/>
    </source>
</evidence>
<dbReference type="Proteomes" id="UP000011223">
    <property type="component" value="Unassembled WGS sequence"/>
</dbReference>
<dbReference type="SUPFAM" id="SSF53850">
    <property type="entry name" value="Periplasmic binding protein-like II"/>
    <property type="match status" value="1"/>
</dbReference>
<dbReference type="AlphaFoldDB" id="R1GUR3"/>
<keyword evidence="7" id="KW-1185">Reference proteome</keyword>
<dbReference type="InterPro" id="IPR058163">
    <property type="entry name" value="LysR-type_TF_proteobact-type"/>
</dbReference>
<organism evidence="6 7">
    <name type="scientific">Grimontia indica</name>
    <dbReference type="NCBI Taxonomy" id="1056512"/>
    <lineage>
        <taxon>Bacteria</taxon>
        <taxon>Pseudomonadati</taxon>
        <taxon>Pseudomonadota</taxon>
        <taxon>Gammaproteobacteria</taxon>
        <taxon>Vibrionales</taxon>
        <taxon>Vibrionaceae</taxon>
        <taxon>Grimontia</taxon>
    </lineage>
</organism>
<gene>
    <name evidence="6" type="ORF">D515_01036</name>
</gene>
<evidence type="ECO:0000256" key="1">
    <source>
        <dbReference type="ARBA" id="ARBA00009437"/>
    </source>
</evidence>
<evidence type="ECO:0000313" key="6">
    <source>
        <dbReference type="EMBL" id="EOD79903.1"/>
    </source>
</evidence>
<evidence type="ECO:0000256" key="2">
    <source>
        <dbReference type="ARBA" id="ARBA00023015"/>
    </source>
</evidence>
<proteinExistence type="inferred from homology"/>
<evidence type="ECO:0000313" key="7">
    <source>
        <dbReference type="Proteomes" id="UP000011223"/>
    </source>
</evidence>
<evidence type="ECO:0000259" key="5">
    <source>
        <dbReference type="PROSITE" id="PS50931"/>
    </source>
</evidence>
<keyword evidence="3" id="KW-0238">DNA-binding</keyword>
<dbReference type="RefSeq" id="WP_002538237.1">
    <property type="nucleotide sequence ID" value="NZ_ANFM02000016.1"/>
</dbReference>
<sequence>MNKKDVNWNDLQLFIAVARTGGLSAASRVTGKSPATLGRRMLSLEHDLGAELFARHDKGYELLSAGRKLLEELQSVEASLDKLVTPASQSHRPLIKISAGTWTTMHLLAHIDTLSGSPQDCLIRFVTSEKVLDISHREVVIGFRNQRPMEDNLVCRKLGRVEFAPYGTKDAPQRWIKVIAETPSAKWISKHSAAEVFVEVSSPRNSLDLALAGRGVALLPTFIGDTEETLTRQGSIIEELSHDQWLVTHHEDRYLPEVRRLIKRLNEVIDS</sequence>
<dbReference type="InterPro" id="IPR000847">
    <property type="entry name" value="LysR_HTH_N"/>
</dbReference>
<reference evidence="6 7" key="1">
    <citation type="journal article" date="2014" name="PLoS ONE">
        <title>Grimontia indica AK16(T), sp. nov., Isolated from a Seawater Sample Reports the Presence of Pathogenic Genes Similar to Vibrio Genus.</title>
        <authorList>
            <person name="Singh A."/>
            <person name="Vaidya B."/>
            <person name="Khatri I."/>
            <person name="Srinivas T.N."/>
            <person name="Subramanian S."/>
            <person name="Korpole S."/>
            <person name="Pinnaka A.K."/>
        </authorList>
    </citation>
    <scope>NUCLEOTIDE SEQUENCE [LARGE SCALE GENOMIC DNA]</scope>
    <source>
        <strain evidence="6 7">AK16</strain>
    </source>
</reference>
<keyword evidence="2" id="KW-0805">Transcription regulation</keyword>
<evidence type="ECO:0000256" key="3">
    <source>
        <dbReference type="ARBA" id="ARBA00023125"/>
    </source>
</evidence>
<dbReference type="PROSITE" id="PS50931">
    <property type="entry name" value="HTH_LYSR"/>
    <property type="match status" value="1"/>
</dbReference>
<dbReference type="Pfam" id="PF00126">
    <property type="entry name" value="HTH_1"/>
    <property type="match status" value="1"/>
</dbReference>
<name>R1GUR3_9GAMM</name>
<dbReference type="Pfam" id="PF03466">
    <property type="entry name" value="LysR_substrate"/>
    <property type="match status" value="1"/>
</dbReference>
<accession>R1GUR3</accession>
<dbReference type="GO" id="GO:0003700">
    <property type="term" value="F:DNA-binding transcription factor activity"/>
    <property type="evidence" value="ECO:0007669"/>
    <property type="project" value="InterPro"/>
</dbReference>
<dbReference type="InterPro" id="IPR036390">
    <property type="entry name" value="WH_DNA-bd_sf"/>
</dbReference>
<dbReference type="InterPro" id="IPR005119">
    <property type="entry name" value="LysR_subst-bd"/>
</dbReference>
<dbReference type="InterPro" id="IPR036388">
    <property type="entry name" value="WH-like_DNA-bd_sf"/>
</dbReference>
<dbReference type="GO" id="GO:0006351">
    <property type="term" value="P:DNA-templated transcription"/>
    <property type="evidence" value="ECO:0007669"/>
    <property type="project" value="TreeGrafter"/>
</dbReference>
<keyword evidence="4" id="KW-0804">Transcription</keyword>
<protein>
    <submittedName>
        <fullName evidence="6">Transcriptional regulator, LysR family</fullName>
    </submittedName>
</protein>
<dbReference type="PANTHER" id="PTHR30537">
    <property type="entry name" value="HTH-TYPE TRANSCRIPTIONAL REGULATOR"/>
    <property type="match status" value="1"/>
</dbReference>
<dbReference type="PANTHER" id="PTHR30537:SF3">
    <property type="entry name" value="TRANSCRIPTIONAL REGULATORY PROTEIN"/>
    <property type="match status" value="1"/>
</dbReference>
<dbReference type="GO" id="GO:0043565">
    <property type="term" value="F:sequence-specific DNA binding"/>
    <property type="evidence" value="ECO:0007669"/>
    <property type="project" value="TreeGrafter"/>
</dbReference>
<dbReference type="EMBL" id="ANFM02000016">
    <property type="protein sequence ID" value="EOD79903.1"/>
    <property type="molecule type" value="Genomic_DNA"/>
</dbReference>
<dbReference type="Gene3D" id="1.10.10.10">
    <property type="entry name" value="Winged helix-like DNA-binding domain superfamily/Winged helix DNA-binding domain"/>
    <property type="match status" value="1"/>
</dbReference>
<feature type="domain" description="HTH lysR-type" evidence="5">
    <location>
        <begin position="6"/>
        <end position="63"/>
    </location>
</feature>
<dbReference type="Gene3D" id="3.40.190.290">
    <property type="match status" value="1"/>
</dbReference>
<comment type="caution">
    <text evidence="6">The sequence shown here is derived from an EMBL/GenBank/DDBJ whole genome shotgun (WGS) entry which is preliminary data.</text>
</comment>
<comment type="similarity">
    <text evidence="1">Belongs to the LysR transcriptional regulatory family.</text>
</comment>
<dbReference type="SUPFAM" id="SSF46785">
    <property type="entry name" value="Winged helix' DNA-binding domain"/>
    <property type="match status" value="1"/>
</dbReference>